<evidence type="ECO:0000256" key="1">
    <source>
        <dbReference type="ARBA" id="ARBA00023125"/>
    </source>
</evidence>
<dbReference type="GO" id="GO:0003677">
    <property type="term" value="F:DNA binding"/>
    <property type="evidence" value="ECO:0007669"/>
    <property type="project" value="UniProtKB-KW"/>
</dbReference>
<dbReference type="PANTHER" id="PTHR33221:SF5">
    <property type="entry name" value="HTH-TYPE TRANSCRIPTIONAL REGULATOR ISCR"/>
    <property type="match status" value="1"/>
</dbReference>
<protein>
    <submittedName>
        <fullName evidence="2">Iron-sulfur cluster regulator IscR</fullName>
    </submittedName>
</protein>
<name>A0A0M2NIM9_9FIRM</name>
<dbReference type="SUPFAM" id="SSF46785">
    <property type="entry name" value="Winged helix' DNA-binding domain"/>
    <property type="match status" value="1"/>
</dbReference>
<dbReference type="PROSITE" id="PS51197">
    <property type="entry name" value="HTH_RRF2_2"/>
    <property type="match status" value="1"/>
</dbReference>
<reference evidence="2 3" key="1">
    <citation type="submission" date="2015-04" db="EMBL/GenBank/DDBJ databases">
        <title>Draft genome sequence of bacteremic isolate Catabacter hongkongensis type strain HKU16T.</title>
        <authorList>
            <person name="Lau S.K."/>
            <person name="Teng J.L."/>
            <person name="Huang Y."/>
            <person name="Curreem S.O."/>
            <person name="Tsui S.K."/>
            <person name="Woo P.C."/>
        </authorList>
    </citation>
    <scope>NUCLEOTIDE SEQUENCE [LARGE SCALE GENOMIC DNA]</scope>
    <source>
        <strain evidence="2 3">HKU16</strain>
    </source>
</reference>
<dbReference type="RefSeq" id="WP_046444158.1">
    <property type="nucleotide sequence ID" value="NZ_CAUERS010000005.1"/>
</dbReference>
<dbReference type="NCBIfam" id="TIGR00738">
    <property type="entry name" value="rrf2_super"/>
    <property type="match status" value="1"/>
</dbReference>
<dbReference type="InterPro" id="IPR000944">
    <property type="entry name" value="Tscrpt_reg_Rrf2"/>
</dbReference>
<dbReference type="OrthoDB" id="9808360at2"/>
<dbReference type="InterPro" id="IPR030489">
    <property type="entry name" value="TR_Rrf2-type_CS"/>
</dbReference>
<evidence type="ECO:0000313" key="2">
    <source>
        <dbReference type="EMBL" id="KKI50297.1"/>
    </source>
</evidence>
<dbReference type="AlphaFoldDB" id="A0A0M2NIM9"/>
<organism evidence="2 3">
    <name type="scientific">Christensenella hongkongensis</name>
    <dbReference type="NCBI Taxonomy" id="270498"/>
    <lineage>
        <taxon>Bacteria</taxon>
        <taxon>Bacillati</taxon>
        <taxon>Bacillota</taxon>
        <taxon>Clostridia</taxon>
        <taxon>Christensenellales</taxon>
        <taxon>Christensenellaceae</taxon>
        <taxon>Christensenella</taxon>
    </lineage>
</organism>
<sequence length="143" mass="15357">MKLSTKSRYALEALVYMSVSPEGTPISIKQISEKTGISEGYLEQIFFALRKKGLLKTIRGKSGGFLLGSDAQDITAGMVVRAIEGCLVPVACVSDLSACESPVRDQCVTRWLWVTMSDEINAILDSLTLYDLGTAFVKGGGTA</sequence>
<keyword evidence="1" id="KW-0238">DNA-binding</keyword>
<dbReference type="STRING" id="270498.CHK_2360"/>
<dbReference type="Pfam" id="PF02082">
    <property type="entry name" value="Rrf2"/>
    <property type="match status" value="1"/>
</dbReference>
<dbReference type="Gene3D" id="1.10.10.10">
    <property type="entry name" value="Winged helix-like DNA-binding domain superfamily/Winged helix DNA-binding domain"/>
    <property type="match status" value="1"/>
</dbReference>
<accession>A0A0M2NIM9</accession>
<evidence type="ECO:0000313" key="3">
    <source>
        <dbReference type="Proteomes" id="UP000034076"/>
    </source>
</evidence>
<proteinExistence type="predicted"/>
<dbReference type="EMBL" id="LAYJ01000112">
    <property type="protein sequence ID" value="KKI50297.1"/>
    <property type="molecule type" value="Genomic_DNA"/>
</dbReference>
<gene>
    <name evidence="2" type="ORF">CHK_2360</name>
</gene>
<dbReference type="InterPro" id="IPR036388">
    <property type="entry name" value="WH-like_DNA-bd_sf"/>
</dbReference>
<keyword evidence="3" id="KW-1185">Reference proteome</keyword>
<dbReference type="GO" id="GO:0005829">
    <property type="term" value="C:cytosol"/>
    <property type="evidence" value="ECO:0007669"/>
    <property type="project" value="TreeGrafter"/>
</dbReference>
<dbReference type="GO" id="GO:0003700">
    <property type="term" value="F:DNA-binding transcription factor activity"/>
    <property type="evidence" value="ECO:0007669"/>
    <property type="project" value="TreeGrafter"/>
</dbReference>
<comment type="caution">
    <text evidence="2">The sequence shown here is derived from an EMBL/GenBank/DDBJ whole genome shotgun (WGS) entry which is preliminary data.</text>
</comment>
<dbReference type="Proteomes" id="UP000034076">
    <property type="component" value="Unassembled WGS sequence"/>
</dbReference>
<dbReference type="InterPro" id="IPR036390">
    <property type="entry name" value="WH_DNA-bd_sf"/>
</dbReference>
<dbReference type="PROSITE" id="PS01332">
    <property type="entry name" value="HTH_RRF2_1"/>
    <property type="match status" value="1"/>
</dbReference>
<dbReference type="PANTHER" id="PTHR33221">
    <property type="entry name" value="WINGED HELIX-TURN-HELIX TRANSCRIPTIONAL REGULATOR, RRF2 FAMILY"/>
    <property type="match status" value="1"/>
</dbReference>